<reference evidence="2 3" key="1">
    <citation type="submission" date="2018-03" db="EMBL/GenBank/DDBJ databases">
        <title>Whole genome sequencing of Histamine producing bacteria.</title>
        <authorList>
            <person name="Butler K."/>
        </authorList>
    </citation>
    <scope>NUCLEOTIDE SEQUENCE [LARGE SCALE GENOMIC DNA]</scope>
    <source>
        <strain evidence="2 3">Res.4.1</strain>
    </source>
</reference>
<sequence>MDTKDFTGLLSILKFALLLCGTLIIMGNMGMFSSMPIMMKNPLTSQMHVDYIHILYYLAFNGLFIGFFICLWISFQHTKTKTRSYLQHH</sequence>
<dbReference type="Proteomes" id="UP000240530">
    <property type="component" value="Unassembled WGS sequence"/>
</dbReference>
<feature type="transmembrane region" description="Helical" evidence="1">
    <location>
        <begin position="54"/>
        <end position="75"/>
    </location>
</feature>
<accession>A0A2T3KZ99</accession>
<dbReference type="RefSeq" id="WP_107184004.1">
    <property type="nucleotide sequence ID" value="NZ_CP131575.1"/>
</dbReference>
<evidence type="ECO:0000313" key="2">
    <source>
        <dbReference type="EMBL" id="PSV13439.1"/>
    </source>
</evidence>
<organism evidence="2 3">
    <name type="scientific">Photobacterium leiognathi subsp. mandapamensis</name>
    <name type="common">Photobacterium mandapamensis</name>
    <dbReference type="NCBI Taxonomy" id="48408"/>
    <lineage>
        <taxon>Bacteria</taxon>
        <taxon>Pseudomonadati</taxon>
        <taxon>Pseudomonadota</taxon>
        <taxon>Gammaproteobacteria</taxon>
        <taxon>Vibrionales</taxon>
        <taxon>Vibrionaceae</taxon>
        <taxon>Photobacterium</taxon>
    </lineage>
</organism>
<comment type="caution">
    <text evidence="2">The sequence shown here is derived from an EMBL/GenBank/DDBJ whole genome shotgun (WGS) entry which is preliminary data.</text>
</comment>
<evidence type="ECO:0000313" key="3">
    <source>
        <dbReference type="Proteomes" id="UP000240530"/>
    </source>
</evidence>
<keyword evidence="1" id="KW-1133">Transmembrane helix</keyword>
<keyword evidence="1" id="KW-0812">Transmembrane</keyword>
<name>A0A2T3KZ99_PHOLD</name>
<dbReference type="EMBL" id="PYNS01000001">
    <property type="protein sequence ID" value="PSV13439.1"/>
    <property type="molecule type" value="Genomic_DNA"/>
</dbReference>
<evidence type="ECO:0000256" key="1">
    <source>
        <dbReference type="SAM" id="Phobius"/>
    </source>
</evidence>
<dbReference type="AlphaFoldDB" id="A0A2T3KZ99"/>
<keyword evidence="1" id="KW-0472">Membrane</keyword>
<gene>
    <name evidence="2" type="ORF">C0W93_00375</name>
</gene>
<feature type="transmembrane region" description="Helical" evidence="1">
    <location>
        <begin position="12"/>
        <end position="34"/>
    </location>
</feature>
<proteinExistence type="predicted"/>
<protein>
    <submittedName>
        <fullName evidence="2">Uncharacterized protein</fullName>
    </submittedName>
</protein>